<dbReference type="RefSeq" id="WP_168848659.1">
    <property type="nucleotide sequence ID" value="NZ_JAAVSD010000001.1"/>
</dbReference>
<dbReference type="Pfam" id="PF08808">
    <property type="entry name" value="RES"/>
    <property type="match status" value="1"/>
</dbReference>
<keyword evidence="3" id="KW-1185">Reference proteome</keyword>
<sequence>MKNEKQKSMFELTSKLQKTLLNLPSNAASYEVREARQKQKEKFSKISEAERISLGLSEDAKPYEVREARQKQKEKFSKISEAERISLGLSEDTKPYEVREAKRKQKERFAHLAEVSKLSLGLSSNATQREMLQALQRSVPMASIARRMQKTTLGLPESASETDVRWALERQQKFLYKNNNIVGALDNSSIINLAKKGIPNGIEQNFGLKIELDQRLYTEDVSKNWKNSSAVVTSRDLFKLNDSMRLFESRSIRSSYVHSMNLTENPTVKSKALKAWISDTNTSNSKFIQSVQTAVKGRQSEDYEESKESISTKVEVAATQTLIQDIPDSGDKLEVTSEELYELQDLLAKNAIWKACHLPVAERMHEYFSNFKVKRQKISTPLYHGRLRKAETTPYVENELNVPAPYGMPSHGRFNGENQNLYYTSDNVEALKSELKLKKDEVYDAIEFEPDHEFGVVDLTLESEVLMSFCLQRVATSNLNTPVEYFIPTYIMQCLRDNRDVDVVKVRSAVAPGTINYIFLDISLRRDTNVNHVKIYRFLGKSSEESK</sequence>
<evidence type="ECO:0000313" key="2">
    <source>
        <dbReference type="EMBL" id="NLR28700.1"/>
    </source>
</evidence>
<dbReference type="EMBL" id="JAAVSD010000001">
    <property type="protein sequence ID" value="NLR28700.1"/>
    <property type="molecule type" value="Genomic_DNA"/>
</dbReference>
<name>A0ABX1L6H6_9LACO</name>
<dbReference type="Proteomes" id="UP000707477">
    <property type="component" value="Unassembled WGS sequence"/>
</dbReference>
<reference evidence="2 3" key="1">
    <citation type="submission" date="2020-03" db="EMBL/GenBank/DDBJ databases">
        <authorList>
            <person name="Zhang Z."/>
            <person name="Guo Z."/>
            <person name="Hou Q."/>
            <person name="Shen X."/>
        </authorList>
    </citation>
    <scope>NUCLEOTIDE SEQUENCE [LARGE SCALE GENOMIC DNA]</scope>
    <source>
        <strain evidence="2 3">HBUAS51329</strain>
    </source>
</reference>
<dbReference type="InterPro" id="IPR014914">
    <property type="entry name" value="RES_dom"/>
</dbReference>
<accession>A0ABX1L6H6</accession>
<gene>
    <name evidence="2" type="ORF">HEQ44_00685</name>
</gene>
<evidence type="ECO:0000313" key="3">
    <source>
        <dbReference type="Proteomes" id="UP000707477"/>
    </source>
</evidence>
<proteinExistence type="predicted"/>
<feature type="domain" description="RES" evidence="1">
    <location>
        <begin position="404"/>
        <end position="521"/>
    </location>
</feature>
<comment type="caution">
    <text evidence="2">The sequence shown here is derived from an EMBL/GenBank/DDBJ whole genome shotgun (WGS) entry which is preliminary data.</text>
</comment>
<organism evidence="2 3">
    <name type="scientific">Levilactobacillus tujiorum</name>
    <dbReference type="NCBI Taxonomy" id="2912243"/>
    <lineage>
        <taxon>Bacteria</taxon>
        <taxon>Bacillati</taxon>
        <taxon>Bacillota</taxon>
        <taxon>Bacilli</taxon>
        <taxon>Lactobacillales</taxon>
        <taxon>Lactobacillaceae</taxon>
        <taxon>Levilactobacillus</taxon>
    </lineage>
</organism>
<protein>
    <submittedName>
        <fullName evidence="2">DUF1682 domain-containing protein</fullName>
    </submittedName>
</protein>
<evidence type="ECO:0000259" key="1">
    <source>
        <dbReference type="Pfam" id="PF08808"/>
    </source>
</evidence>